<sequence length="470" mass="53684">MGVDDYGIYQLIGGMVTMFALLGGSMSSASQRFITYALGREDREDIKKVFATSITLHIIIGIMVVFILEVVGGYFLYNHLEIPDGRLTAAFWTLQCSILAFYLNIISIPYNSLIIAHERMEAFAYLSILDGVLKLLSVYLLYIIHFDKLVVYSVAILVSSSLIRLLYTIYCKKQFEEAKRVKFGIEKRFFKEMAAFAGWNIWGSGSAVLRNQGVDIFMNMFFGVTVNAAKGLCNQVQNAVYQFVTNFQSAVNPQLTKSVAQHDLVRIHALIFQGSRFSFYLLMLLSVPLILHTQYVLSLWLVEIPDYTVHFIQWTMVYLLFDTQSRFLVTSIMATGEIRNYQIVVGGVKLLALPIIYVCFKLGLGPLAGIWVNVLLECVCLTLRLRYNNKLLKINIEHYIIEVFLRCWSVFVMAMFVSWLLMEVFPLHSLWTILISVFISTGTIYAMGMKGRERRFVSTKVIKAIAKIRR</sequence>
<accession>A0A9X2NVH5</accession>
<evidence type="ECO:0000256" key="4">
    <source>
        <dbReference type="ARBA" id="ARBA00022989"/>
    </source>
</evidence>
<evidence type="ECO:0000313" key="8">
    <source>
        <dbReference type="Proteomes" id="UP001143192"/>
    </source>
</evidence>
<keyword evidence="3 6" id="KW-0812">Transmembrane</keyword>
<dbReference type="PANTHER" id="PTHR30250">
    <property type="entry name" value="PST FAMILY PREDICTED COLANIC ACID TRANSPORTER"/>
    <property type="match status" value="1"/>
</dbReference>
<reference evidence="7" key="1">
    <citation type="journal article" date="2022" name="Arch. Microbiol.">
        <title>Bacteroides muris sp. nov. isolated from the cecum of wild-derived house mice.</title>
        <authorList>
            <person name="Fokt H."/>
            <person name="Unni R."/>
            <person name="Repnik U."/>
            <person name="Schmitz R.A."/>
            <person name="Bramkamp M."/>
            <person name="Baines J.F."/>
            <person name="Unterweger D."/>
        </authorList>
    </citation>
    <scope>NUCLEOTIDE SEQUENCE</scope>
    <source>
        <strain evidence="7">KH365_2</strain>
    </source>
</reference>
<feature type="transmembrane region" description="Helical" evidence="6">
    <location>
        <begin position="307"/>
        <end position="329"/>
    </location>
</feature>
<proteinExistence type="predicted"/>
<keyword evidence="8" id="KW-1185">Reference proteome</keyword>
<evidence type="ECO:0000256" key="6">
    <source>
        <dbReference type="SAM" id="Phobius"/>
    </source>
</evidence>
<keyword evidence="4 6" id="KW-1133">Transmembrane helix</keyword>
<name>A0A9X2NVH5_9BACE</name>
<evidence type="ECO:0000256" key="3">
    <source>
        <dbReference type="ARBA" id="ARBA00022692"/>
    </source>
</evidence>
<keyword evidence="2" id="KW-1003">Cell membrane</keyword>
<comment type="subcellular location">
    <subcellularLocation>
        <location evidence="1">Cell membrane</location>
        <topology evidence="1">Multi-pass membrane protein</topology>
    </subcellularLocation>
</comment>
<dbReference type="GO" id="GO:0005886">
    <property type="term" value="C:plasma membrane"/>
    <property type="evidence" value="ECO:0007669"/>
    <property type="project" value="UniProtKB-SubCell"/>
</dbReference>
<feature type="transmembrane region" description="Helical" evidence="6">
    <location>
        <begin position="6"/>
        <end position="28"/>
    </location>
</feature>
<feature type="transmembrane region" description="Helical" evidence="6">
    <location>
        <begin position="150"/>
        <end position="170"/>
    </location>
</feature>
<evidence type="ECO:0000256" key="2">
    <source>
        <dbReference type="ARBA" id="ARBA00022475"/>
    </source>
</evidence>
<evidence type="ECO:0000256" key="5">
    <source>
        <dbReference type="ARBA" id="ARBA00023136"/>
    </source>
</evidence>
<organism evidence="7 8">
    <name type="scientific">Bacteroides muris</name>
    <name type="common">ex Fokt et al. 2023</name>
    <dbReference type="NCBI Taxonomy" id="2937417"/>
    <lineage>
        <taxon>Bacteria</taxon>
        <taxon>Pseudomonadati</taxon>
        <taxon>Bacteroidota</taxon>
        <taxon>Bacteroidia</taxon>
        <taxon>Bacteroidales</taxon>
        <taxon>Bacteroidaceae</taxon>
        <taxon>Bacteroides</taxon>
    </lineage>
</organism>
<feature type="transmembrane region" description="Helical" evidence="6">
    <location>
        <begin position="49"/>
        <end position="77"/>
    </location>
</feature>
<keyword evidence="5 6" id="KW-0472">Membrane</keyword>
<dbReference type="PANTHER" id="PTHR30250:SF26">
    <property type="entry name" value="PSMA PROTEIN"/>
    <property type="match status" value="1"/>
</dbReference>
<feature type="transmembrane region" description="Helical" evidence="6">
    <location>
        <begin position="122"/>
        <end position="144"/>
    </location>
</feature>
<feature type="transmembrane region" description="Helical" evidence="6">
    <location>
        <begin position="89"/>
        <end position="110"/>
    </location>
</feature>
<reference evidence="7" key="2">
    <citation type="submission" date="2022-04" db="EMBL/GenBank/DDBJ databases">
        <authorList>
            <person name="Fokt H."/>
            <person name="Baines J."/>
        </authorList>
    </citation>
    <scope>NUCLEOTIDE SEQUENCE</scope>
    <source>
        <strain evidence="7">KH365_2</strain>
    </source>
</reference>
<dbReference type="AlphaFoldDB" id="A0A9X2NVH5"/>
<feature type="transmembrane region" description="Helical" evidence="6">
    <location>
        <begin position="399"/>
        <end position="422"/>
    </location>
</feature>
<comment type="caution">
    <text evidence="7">The sequence shown here is derived from an EMBL/GenBank/DDBJ whole genome shotgun (WGS) entry which is preliminary data.</text>
</comment>
<feature type="transmembrane region" description="Helical" evidence="6">
    <location>
        <begin position="279"/>
        <end position="301"/>
    </location>
</feature>
<gene>
    <name evidence="7" type="ORF">M1B79_14580</name>
</gene>
<feature type="transmembrane region" description="Helical" evidence="6">
    <location>
        <begin position="428"/>
        <end position="448"/>
    </location>
</feature>
<dbReference type="EMBL" id="JAMZED010000042">
    <property type="protein sequence ID" value="MCR6505856.1"/>
    <property type="molecule type" value="Genomic_DNA"/>
</dbReference>
<dbReference type="InterPro" id="IPR050833">
    <property type="entry name" value="Poly_Biosynth_Transport"/>
</dbReference>
<dbReference type="RefSeq" id="WP_257932191.1">
    <property type="nucleotide sequence ID" value="NZ_JAMZED010000042.1"/>
</dbReference>
<protein>
    <submittedName>
        <fullName evidence="7">Lipopolysaccharide biosynthesis protein</fullName>
    </submittedName>
</protein>
<evidence type="ECO:0000256" key="1">
    <source>
        <dbReference type="ARBA" id="ARBA00004651"/>
    </source>
</evidence>
<evidence type="ECO:0000313" key="7">
    <source>
        <dbReference type="EMBL" id="MCR6505856.1"/>
    </source>
</evidence>
<feature type="transmembrane region" description="Helical" evidence="6">
    <location>
        <begin position="370"/>
        <end position="387"/>
    </location>
</feature>
<feature type="transmembrane region" description="Helical" evidence="6">
    <location>
        <begin position="341"/>
        <end position="364"/>
    </location>
</feature>
<dbReference type="Proteomes" id="UP001143192">
    <property type="component" value="Unassembled WGS sequence"/>
</dbReference>